<dbReference type="PANTHER" id="PTHR36180:SF2">
    <property type="entry name" value="BRO FAMILY PROTEIN"/>
    <property type="match status" value="1"/>
</dbReference>
<evidence type="ECO:0000313" key="2">
    <source>
        <dbReference type="EMBL" id="ABO37339.1"/>
    </source>
</evidence>
<evidence type="ECO:0000259" key="1">
    <source>
        <dbReference type="PROSITE" id="PS51750"/>
    </source>
</evidence>
<dbReference type="Proteomes" id="UP000001324">
    <property type="component" value="Segment"/>
</dbReference>
<protein>
    <submittedName>
        <fullName evidence="2">Bro20</fullName>
    </submittedName>
</protein>
<feature type="domain" description="Bro-N" evidence="1">
    <location>
        <begin position="20"/>
        <end position="133"/>
    </location>
</feature>
<dbReference type="InterPro" id="IPR003497">
    <property type="entry name" value="BRO_N_domain"/>
</dbReference>
<dbReference type="Pfam" id="PF02498">
    <property type="entry name" value="Bro-N"/>
    <property type="match status" value="1"/>
</dbReference>
<dbReference type="KEGG" id="vg:5076121"/>
<dbReference type="OrthoDB" id="5682at10239"/>
<proteinExistence type="predicted"/>
<accession>A4KXK8</accession>
<name>A4KXK8_HVAVE</name>
<reference evidence="2 3" key="1">
    <citation type="journal article" date="2007" name="J. Gen. Virol.">
        <title>Sequence and organization of the Heliothis virescens ascovirus genome.</title>
        <authorList>
            <person name="Asgari S."/>
            <person name="Davis J."/>
            <person name="Wood D."/>
            <person name="Wilson P."/>
            <person name="McGrath A."/>
        </authorList>
    </citation>
    <scope>NUCLEOTIDE SEQUENCE [LARGE SCALE GENOMIC DNA]</scope>
    <source>
        <strain evidence="3">HvAv-3e</strain>
    </source>
</reference>
<dbReference type="EMBL" id="EF133465">
    <property type="protein sequence ID" value="ABO37339.1"/>
    <property type="molecule type" value="Genomic_DNA"/>
</dbReference>
<organismHost>
    <name type="scientific">Noctuidae</name>
    <name type="common">owlet moths</name>
    <dbReference type="NCBI Taxonomy" id="7100"/>
</organismHost>
<dbReference type="SMART" id="SM01040">
    <property type="entry name" value="Bro-N"/>
    <property type="match status" value="1"/>
</dbReference>
<dbReference type="PROSITE" id="PS51750">
    <property type="entry name" value="BRO_N"/>
    <property type="match status" value="1"/>
</dbReference>
<sequence length="191" mass="22013">MCISKHKRAHTSSGVKCCGVMALRTVTYAERVLDVLSVTDERDGETWLQANPFAMALDYVNVSNAVARHVSSKNQRKYKELETRHRGCVIRARTKFINRAGMFELIMSSRMPRARKFQRWVFSDLLPKLCQNGQYDMRTEAPPMIVESMNVVRILTTNNDSERPRSTAKVYEVTDELMQVREVSLARPQQQ</sequence>
<dbReference type="PANTHER" id="PTHR36180">
    <property type="entry name" value="DNA-BINDING PROTEIN-RELATED-RELATED"/>
    <property type="match status" value="1"/>
</dbReference>
<dbReference type="GeneID" id="5076121"/>
<evidence type="ECO:0000313" key="3">
    <source>
        <dbReference type="Proteomes" id="UP000001324"/>
    </source>
</evidence>
<organism evidence="3">
    <name type="scientific">Heliothis virescens ascovirus 3e</name>
    <name type="common">HvAV-3e</name>
    <dbReference type="NCBI Taxonomy" id="260797"/>
    <lineage>
        <taxon>Viruses</taxon>
        <taxon>Varidnaviria</taxon>
        <taxon>Bamfordvirae</taxon>
        <taxon>Nucleocytoviricota</taxon>
        <taxon>Megaviricetes</taxon>
        <taxon>Pimascovirales</taxon>
        <taxon>Pimascovirales incertae sedis</taxon>
        <taxon>Ascoviridae</taxon>
        <taxon>Ascovirus</taxon>
        <taxon>Ascovirus hvav3a</taxon>
    </lineage>
</organism>
<dbReference type="RefSeq" id="YP_001111005.1">
    <property type="nucleotide sequence ID" value="NC_009233.1"/>
</dbReference>
<keyword evidence="3" id="KW-1185">Reference proteome</keyword>